<protein>
    <submittedName>
        <fullName evidence="1">Uncharacterized protein</fullName>
    </submittedName>
</protein>
<comment type="caution">
    <text evidence="1">The sequence shown here is derived from an EMBL/GenBank/DDBJ whole genome shotgun (WGS) entry which is preliminary data.</text>
</comment>
<gene>
    <name evidence="1" type="ORF">DFR60_103431</name>
</gene>
<evidence type="ECO:0000313" key="1">
    <source>
        <dbReference type="EMBL" id="PXX55373.1"/>
    </source>
</evidence>
<dbReference type="InterPro" id="IPR008928">
    <property type="entry name" value="6-hairpin_glycosidase_sf"/>
</dbReference>
<dbReference type="RefSeq" id="WP_110322440.1">
    <property type="nucleotide sequence ID" value="NZ_QJKD01000003.1"/>
</dbReference>
<proteinExistence type="predicted"/>
<sequence>MSLFYVEKQKIYCEGRVVAVAEPLSGFHYREDWQEIEEGVFCWTRTVFSGECDREDFETIHMALKLVEPVGFYMIPGVLYHGNSWGDGLEPKGLVHEGEPWVFASHRAGIPAGLYCQSEKTAFGMWAEPSSNLTASCSFTKEKGQMTARLLFPEQEGPVIYCARDTYEDRNYIDPYVNKSGTIRVSAVVVLKKRSSAEGYDYDVYVQKAWEYFKRESQIVMDRRSVWDLGFSFIKDSAYFEENGLAGFAMGLTWQNGGWKQKRDYLEIGWVGQHASLAVSLICKALIDGDNSDLLKGLKVLDCWAEKAVLPNGLFRCRYDRVLQYKDDTENRDERHDAANLYSVIEEYLEAYHVLLEAGIDRKSYLTIVQRLCDFITSVQRKDGKLGKAWYNDGTCSDQDGTVGCYLASGLCGAYMEFKKPEYVAAARKAFEFYYREFMEHGYTTAGALDTCCVDKESAIPLLETAVRLYEIEGKELDLERAVVVSRYLATWQYHYDVVFPENSILGQLGYLTRGGTAVSVQHHHIDCYGLVFYEIWMKLSSLTGDPVWRERAEAVWNNSLYNMSDGRMVIKGQRRPRGAQDEGFLQTRWHTKKGEYFGVSEWLVVWHHAFRLKILRKEFLAKRVGYDKEEKNIC</sequence>
<keyword evidence="2" id="KW-1185">Reference proteome</keyword>
<reference evidence="1 2" key="1">
    <citation type="submission" date="2018-05" db="EMBL/GenBank/DDBJ databases">
        <title>Genomic Encyclopedia of Type Strains, Phase IV (KMG-IV): sequencing the most valuable type-strain genomes for metagenomic binning, comparative biology and taxonomic classification.</title>
        <authorList>
            <person name="Goeker M."/>
        </authorList>
    </citation>
    <scope>NUCLEOTIDE SEQUENCE [LARGE SCALE GENOMIC DNA]</scope>
    <source>
        <strain evidence="1 2">DSM 24995</strain>
    </source>
</reference>
<name>A0A2V3YN64_9FIRM</name>
<organism evidence="1 2">
    <name type="scientific">Hungatella effluvii</name>
    <dbReference type="NCBI Taxonomy" id="1096246"/>
    <lineage>
        <taxon>Bacteria</taxon>
        <taxon>Bacillati</taxon>
        <taxon>Bacillota</taxon>
        <taxon>Clostridia</taxon>
        <taxon>Lachnospirales</taxon>
        <taxon>Lachnospiraceae</taxon>
        <taxon>Hungatella</taxon>
    </lineage>
</organism>
<dbReference type="SUPFAM" id="SSF48208">
    <property type="entry name" value="Six-hairpin glycosidases"/>
    <property type="match status" value="1"/>
</dbReference>
<dbReference type="EMBL" id="QJKD01000003">
    <property type="protein sequence ID" value="PXX55373.1"/>
    <property type="molecule type" value="Genomic_DNA"/>
</dbReference>
<evidence type="ECO:0000313" key="2">
    <source>
        <dbReference type="Proteomes" id="UP000248057"/>
    </source>
</evidence>
<dbReference type="Proteomes" id="UP000248057">
    <property type="component" value="Unassembled WGS sequence"/>
</dbReference>
<dbReference type="AlphaFoldDB" id="A0A2V3YN64"/>
<dbReference type="GeneID" id="86060933"/>
<dbReference type="GO" id="GO:0005975">
    <property type="term" value="P:carbohydrate metabolic process"/>
    <property type="evidence" value="ECO:0007669"/>
    <property type="project" value="InterPro"/>
</dbReference>
<accession>A0A2V3YN64</accession>